<feature type="domain" description="Helix-turn-helix type 11" evidence="2">
    <location>
        <begin position="4"/>
        <end position="55"/>
    </location>
</feature>
<dbReference type="PROSITE" id="PS52050">
    <property type="entry name" value="WYL"/>
    <property type="match status" value="1"/>
</dbReference>
<sequence length="332" mass="35472">MLGLLEILQAGGVRTVPELAGRLGVDERTVRRYAGHLVELGVPVESLRGRHGGYRIAPGHRMPPLMLTEEEALAVLLGLAADEDAPPYTTAAASAAAKLRRVLPRPLRRRLDVLRETAGFTAPPRPAALPEAGVLLGLAEAVSERRPVCFAYRDRGGRGSERTVLPYGLVAHRERWYVAGADRAAGGVRVFRADRITGLAVQPGSFAAPPGFDPVATVLDRLARAPWTHDVALRVQGSVERVRRHFPADLAALAAAEDPEGGGSGWVRVRVRAERLEWIPAVLAALDCPFTVERPAALRDLVAALGRRLTEGAGEPAAGSADPDRPGPPERP</sequence>
<feature type="compositionally biased region" description="Basic and acidic residues" evidence="1">
    <location>
        <begin position="322"/>
        <end position="332"/>
    </location>
</feature>
<evidence type="ECO:0000259" key="3">
    <source>
        <dbReference type="Pfam" id="PF13280"/>
    </source>
</evidence>
<dbReference type="InterPro" id="IPR036390">
    <property type="entry name" value="WH_DNA-bd_sf"/>
</dbReference>
<feature type="domain" description="WCX" evidence="4">
    <location>
        <begin position="228"/>
        <end position="309"/>
    </location>
</feature>
<evidence type="ECO:0000313" key="5">
    <source>
        <dbReference type="EMBL" id="GAA3730591.1"/>
    </source>
</evidence>
<dbReference type="InterPro" id="IPR057727">
    <property type="entry name" value="WCX_dom"/>
</dbReference>
<dbReference type="Gene3D" id="1.10.10.10">
    <property type="entry name" value="Winged helix-like DNA-binding domain superfamily/Winged helix DNA-binding domain"/>
    <property type="match status" value="1"/>
</dbReference>
<evidence type="ECO:0000259" key="2">
    <source>
        <dbReference type="Pfam" id="PF08279"/>
    </source>
</evidence>
<dbReference type="InterPro" id="IPR013196">
    <property type="entry name" value="HTH_11"/>
</dbReference>
<dbReference type="InterPro" id="IPR051534">
    <property type="entry name" value="CBASS_pafABC_assoc_protein"/>
</dbReference>
<dbReference type="SUPFAM" id="SSF46785">
    <property type="entry name" value="Winged helix' DNA-binding domain"/>
    <property type="match status" value="1"/>
</dbReference>
<organism evidence="5 6">
    <name type="scientific">Streptomyces tremellae</name>
    <dbReference type="NCBI Taxonomy" id="1124239"/>
    <lineage>
        <taxon>Bacteria</taxon>
        <taxon>Bacillati</taxon>
        <taxon>Actinomycetota</taxon>
        <taxon>Actinomycetes</taxon>
        <taxon>Kitasatosporales</taxon>
        <taxon>Streptomycetaceae</taxon>
        <taxon>Streptomyces</taxon>
    </lineage>
</organism>
<proteinExistence type="predicted"/>
<dbReference type="Pfam" id="PF25583">
    <property type="entry name" value="WCX"/>
    <property type="match status" value="1"/>
</dbReference>
<dbReference type="InterPro" id="IPR026881">
    <property type="entry name" value="WYL_dom"/>
</dbReference>
<dbReference type="PANTHER" id="PTHR34580">
    <property type="match status" value="1"/>
</dbReference>
<feature type="region of interest" description="Disordered" evidence="1">
    <location>
        <begin position="311"/>
        <end position="332"/>
    </location>
</feature>
<evidence type="ECO:0000313" key="6">
    <source>
        <dbReference type="Proteomes" id="UP001499884"/>
    </source>
</evidence>
<dbReference type="InterPro" id="IPR036388">
    <property type="entry name" value="WH-like_DNA-bd_sf"/>
</dbReference>
<dbReference type="PANTHER" id="PTHR34580:SF3">
    <property type="entry name" value="PROTEIN PAFB"/>
    <property type="match status" value="1"/>
</dbReference>
<accession>A0ABP7F3C3</accession>
<name>A0ABP7F3C3_9ACTN</name>
<feature type="domain" description="WYL" evidence="3">
    <location>
        <begin position="134"/>
        <end position="200"/>
    </location>
</feature>
<dbReference type="PIRSF" id="PIRSF016838">
    <property type="entry name" value="PafC"/>
    <property type="match status" value="1"/>
</dbReference>
<reference evidence="6" key="1">
    <citation type="journal article" date="2019" name="Int. J. Syst. Evol. Microbiol.">
        <title>The Global Catalogue of Microorganisms (GCM) 10K type strain sequencing project: providing services to taxonomists for standard genome sequencing and annotation.</title>
        <authorList>
            <consortium name="The Broad Institute Genomics Platform"/>
            <consortium name="The Broad Institute Genome Sequencing Center for Infectious Disease"/>
            <person name="Wu L."/>
            <person name="Ma J."/>
        </authorList>
    </citation>
    <scope>NUCLEOTIDE SEQUENCE [LARGE SCALE GENOMIC DNA]</scope>
    <source>
        <strain evidence="6">JCM 30846</strain>
    </source>
</reference>
<dbReference type="EMBL" id="BAABEP010000017">
    <property type="protein sequence ID" value="GAA3730591.1"/>
    <property type="molecule type" value="Genomic_DNA"/>
</dbReference>
<evidence type="ECO:0000256" key="1">
    <source>
        <dbReference type="SAM" id="MobiDB-lite"/>
    </source>
</evidence>
<dbReference type="Proteomes" id="UP001499884">
    <property type="component" value="Unassembled WGS sequence"/>
</dbReference>
<keyword evidence="6" id="KW-1185">Reference proteome</keyword>
<gene>
    <name evidence="5" type="ORF">GCM10023082_30340</name>
</gene>
<dbReference type="Pfam" id="PF08279">
    <property type="entry name" value="HTH_11"/>
    <property type="match status" value="1"/>
</dbReference>
<evidence type="ECO:0000259" key="4">
    <source>
        <dbReference type="Pfam" id="PF25583"/>
    </source>
</evidence>
<protein>
    <submittedName>
        <fullName evidence="5">WYL domain-containing protein</fullName>
    </submittedName>
</protein>
<dbReference type="Pfam" id="PF13280">
    <property type="entry name" value="WYL"/>
    <property type="match status" value="1"/>
</dbReference>
<dbReference type="InterPro" id="IPR028349">
    <property type="entry name" value="PafC-like"/>
</dbReference>
<comment type="caution">
    <text evidence="5">The sequence shown here is derived from an EMBL/GenBank/DDBJ whole genome shotgun (WGS) entry which is preliminary data.</text>
</comment>